<feature type="binding site" evidence="9">
    <location>
        <position position="229"/>
    </location>
    <ligand>
        <name>ATP</name>
        <dbReference type="ChEBI" id="CHEBI:30616"/>
    </ligand>
</feature>
<dbReference type="Gene3D" id="1.10.240.10">
    <property type="entry name" value="Tyrosyl-Transfer RNA Synthetase"/>
    <property type="match status" value="1"/>
</dbReference>
<dbReference type="InterPro" id="IPR002942">
    <property type="entry name" value="S4_RNA-bd"/>
</dbReference>
<dbReference type="InterPro" id="IPR024088">
    <property type="entry name" value="Tyr-tRNA-ligase_bac-type"/>
</dbReference>
<dbReference type="Gene3D" id="3.40.50.620">
    <property type="entry name" value="HUPs"/>
    <property type="match status" value="1"/>
</dbReference>
<evidence type="ECO:0000256" key="3">
    <source>
        <dbReference type="ARBA" id="ARBA00022741"/>
    </source>
</evidence>
<protein>
    <recommendedName>
        <fullName evidence="9">Tyrosine--tRNA ligase</fullName>
        <ecNumber evidence="9">6.1.1.1</ecNumber>
    </recommendedName>
    <alternativeName>
        <fullName evidence="9">Tyrosyl-tRNA synthetase</fullName>
        <shortName evidence="9">TyrRS</shortName>
    </alternativeName>
</protein>
<dbReference type="InterPro" id="IPR036986">
    <property type="entry name" value="S4_RNA-bd_sf"/>
</dbReference>
<keyword evidence="1 9" id="KW-0963">Cytoplasm</keyword>
<evidence type="ECO:0000256" key="9">
    <source>
        <dbReference type="HAMAP-Rule" id="MF_02007"/>
    </source>
</evidence>
<organism evidence="12 13">
    <name type="scientific">Alishewanella tabrizica</name>
    <dbReference type="NCBI Taxonomy" id="671278"/>
    <lineage>
        <taxon>Bacteria</taxon>
        <taxon>Pseudomonadati</taxon>
        <taxon>Pseudomonadota</taxon>
        <taxon>Gammaproteobacteria</taxon>
        <taxon>Alteromonadales</taxon>
        <taxon>Alteromonadaceae</taxon>
        <taxon>Alishewanella</taxon>
    </lineage>
</organism>
<dbReference type="EC" id="6.1.1.1" evidence="9"/>
<keyword evidence="2 9" id="KW-0436">Ligase</keyword>
<comment type="subcellular location">
    <subcellularLocation>
        <location evidence="9">Cytoplasm</location>
    </subcellularLocation>
</comment>
<feature type="short sequence motif" description="'KMSKS' region" evidence="9">
    <location>
        <begin position="226"/>
        <end position="230"/>
    </location>
</feature>
<dbReference type="InterPro" id="IPR002307">
    <property type="entry name" value="Tyr-tRNA-ligase"/>
</dbReference>
<dbReference type="PANTHER" id="PTHR11766:SF1">
    <property type="entry name" value="TYROSINE--TRNA LIGASE"/>
    <property type="match status" value="1"/>
</dbReference>
<dbReference type="InterPro" id="IPR024108">
    <property type="entry name" value="Tyr-tRNA-ligase_bac_2"/>
</dbReference>
<comment type="catalytic activity">
    <reaction evidence="8 9">
        <text>tRNA(Tyr) + L-tyrosine + ATP = L-tyrosyl-tRNA(Tyr) + AMP + diphosphate + H(+)</text>
        <dbReference type="Rhea" id="RHEA:10220"/>
        <dbReference type="Rhea" id="RHEA-COMP:9706"/>
        <dbReference type="Rhea" id="RHEA-COMP:9707"/>
        <dbReference type="ChEBI" id="CHEBI:15378"/>
        <dbReference type="ChEBI" id="CHEBI:30616"/>
        <dbReference type="ChEBI" id="CHEBI:33019"/>
        <dbReference type="ChEBI" id="CHEBI:58315"/>
        <dbReference type="ChEBI" id="CHEBI:78442"/>
        <dbReference type="ChEBI" id="CHEBI:78536"/>
        <dbReference type="ChEBI" id="CHEBI:456215"/>
        <dbReference type="EC" id="6.1.1.1"/>
    </reaction>
</comment>
<dbReference type="SUPFAM" id="SSF55174">
    <property type="entry name" value="Alpha-L RNA-binding motif"/>
    <property type="match status" value="1"/>
</dbReference>
<dbReference type="Proteomes" id="UP000634667">
    <property type="component" value="Unassembled WGS sequence"/>
</dbReference>
<dbReference type="Pfam" id="PF01479">
    <property type="entry name" value="S4"/>
    <property type="match status" value="1"/>
</dbReference>
<accession>A0ABQ2WVI0</accession>
<keyword evidence="3 9" id="KW-0547">Nucleotide-binding</keyword>
<evidence type="ECO:0000256" key="7">
    <source>
        <dbReference type="ARBA" id="ARBA00023146"/>
    </source>
</evidence>
<dbReference type="InterPro" id="IPR002305">
    <property type="entry name" value="aa-tRNA-synth_Ic"/>
</dbReference>
<dbReference type="PRINTS" id="PR01040">
    <property type="entry name" value="TRNASYNTHTYR"/>
</dbReference>
<comment type="subunit">
    <text evidence="9">Homodimer.</text>
</comment>
<sequence>MADWAQALAELKRGCEEILLEEELIAKLKEGKPLKIKAGFDPTAPDLHLGHTVLINKLRAFQQLGHEVIFLIGDFTGMIGDPSGKNVTRKPLSREDVLANAETYKEQVFKILDPAKTRVAFNSQWMGELGAAGMIKLASRQTVARMLERDDFKKRFAGNQSISIHEFLYPLVQGWDSVALEADVEMGGTDQRFNLLMGRELQKEEGMRPQTVMMVPLLEGLDGVQKMSKSLGNYVGITDAPNDMFGKIMSISDELMWRYYDLLSFRPVTDIQQLKQDVQNGTNPRDVKIALAKEIIARFHDDAAAEAAHQDFTQRFSKNALPDDIPEVTLDCAGESMPIANLLKEAALVDSTSEALRMIKQGAVKLNGEEKVDDPKLEIAKGSSQIYQVGKRKFAKVTLQ</sequence>
<dbReference type="PROSITE" id="PS50889">
    <property type="entry name" value="S4"/>
    <property type="match status" value="1"/>
</dbReference>
<proteinExistence type="inferred from homology"/>
<comment type="caution">
    <text evidence="12">The sequence shown here is derived from an EMBL/GenBank/DDBJ whole genome shotgun (WGS) entry which is preliminary data.</text>
</comment>
<dbReference type="CDD" id="cd00165">
    <property type="entry name" value="S4"/>
    <property type="match status" value="1"/>
</dbReference>
<comment type="similarity">
    <text evidence="9">Belongs to the class-I aminoacyl-tRNA synthetase family. TyrS type 2 subfamily.</text>
</comment>
<dbReference type="Pfam" id="PF00579">
    <property type="entry name" value="tRNA-synt_1b"/>
    <property type="match status" value="1"/>
</dbReference>
<evidence type="ECO:0000259" key="11">
    <source>
        <dbReference type="SMART" id="SM00363"/>
    </source>
</evidence>
<evidence type="ECO:0000256" key="1">
    <source>
        <dbReference type="ARBA" id="ARBA00022490"/>
    </source>
</evidence>
<keyword evidence="13" id="KW-1185">Reference proteome</keyword>
<comment type="function">
    <text evidence="9">Catalyzes the attachment of tyrosine to tRNA(Tyr) in a two-step reaction: tyrosine is first activated by ATP to form Tyr-AMP and then transferred to the acceptor end of tRNA(Tyr).</text>
</comment>
<evidence type="ECO:0000256" key="10">
    <source>
        <dbReference type="PROSITE-ProRule" id="PRU00182"/>
    </source>
</evidence>
<gene>
    <name evidence="9 12" type="primary">tyrS</name>
    <name evidence="12" type="ORF">GCM10008111_31420</name>
</gene>
<dbReference type="RefSeq" id="WP_189484182.1">
    <property type="nucleotide sequence ID" value="NZ_BMYR01000019.1"/>
</dbReference>
<evidence type="ECO:0000256" key="4">
    <source>
        <dbReference type="ARBA" id="ARBA00022840"/>
    </source>
</evidence>
<evidence type="ECO:0000256" key="5">
    <source>
        <dbReference type="ARBA" id="ARBA00022884"/>
    </source>
</evidence>
<keyword evidence="7 9" id="KW-0030">Aminoacyl-tRNA synthetase</keyword>
<feature type="domain" description="RNA-binding S4" evidence="11">
    <location>
        <begin position="337"/>
        <end position="400"/>
    </location>
</feature>
<dbReference type="CDD" id="cd00805">
    <property type="entry name" value="TyrRS_core"/>
    <property type="match status" value="1"/>
</dbReference>
<dbReference type="NCBIfam" id="TIGR00234">
    <property type="entry name" value="tyrS"/>
    <property type="match status" value="1"/>
</dbReference>
<feature type="short sequence motif" description="'HIGH' region" evidence="9">
    <location>
        <begin position="42"/>
        <end position="51"/>
    </location>
</feature>
<dbReference type="InterPro" id="IPR014729">
    <property type="entry name" value="Rossmann-like_a/b/a_fold"/>
</dbReference>
<dbReference type="InterPro" id="IPR001412">
    <property type="entry name" value="aa-tRNA-synth_I_CS"/>
</dbReference>
<keyword evidence="6 9" id="KW-0648">Protein biosynthesis</keyword>
<keyword evidence="4 9" id="KW-0067">ATP-binding</keyword>
<dbReference type="SUPFAM" id="SSF52374">
    <property type="entry name" value="Nucleotidylyl transferase"/>
    <property type="match status" value="1"/>
</dbReference>
<dbReference type="SMART" id="SM00363">
    <property type="entry name" value="S4"/>
    <property type="match status" value="1"/>
</dbReference>
<dbReference type="Gene3D" id="3.10.290.10">
    <property type="entry name" value="RNA-binding S4 domain"/>
    <property type="match status" value="1"/>
</dbReference>
<evidence type="ECO:0000313" key="12">
    <source>
        <dbReference type="EMBL" id="GGW73088.1"/>
    </source>
</evidence>
<keyword evidence="5 10" id="KW-0694">RNA-binding</keyword>
<dbReference type="GO" id="GO:0016874">
    <property type="term" value="F:ligase activity"/>
    <property type="evidence" value="ECO:0007669"/>
    <property type="project" value="UniProtKB-KW"/>
</dbReference>
<dbReference type="PROSITE" id="PS00178">
    <property type="entry name" value="AA_TRNA_LIGASE_I"/>
    <property type="match status" value="1"/>
</dbReference>
<evidence type="ECO:0000256" key="6">
    <source>
        <dbReference type="ARBA" id="ARBA00022917"/>
    </source>
</evidence>
<dbReference type="HAMAP" id="MF_02007">
    <property type="entry name" value="Tyr_tRNA_synth_type2"/>
    <property type="match status" value="1"/>
</dbReference>
<evidence type="ECO:0000256" key="2">
    <source>
        <dbReference type="ARBA" id="ARBA00022598"/>
    </source>
</evidence>
<evidence type="ECO:0000313" key="13">
    <source>
        <dbReference type="Proteomes" id="UP000634667"/>
    </source>
</evidence>
<evidence type="ECO:0000256" key="8">
    <source>
        <dbReference type="ARBA" id="ARBA00048248"/>
    </source>
</evidence>
<dbReference type="EMBL" id="BMYR01000019">
    <property type="protein sequence ID" value="GGW73088.1"/>
    <property type="molecule type" value="Genomic_DNA"/>
</dbReference>
<name>A0ABQ2WVI0_9ALTE</name>
<reference evidence="13" key="1">
    <citation type="journal article" date="2019" name="Int. J. Syst. Evol. Microbiol.">
        <title>The Global Catalogue of Microorganisms (GCM) 10K type strain sequencing project: providing services to taxonomists for standard genome sequencing and annotation.</title>
        <authorList>
            <consortium name="The Broad Institute Genomics Platform"/>
            <consortium name="The Broad Institute Genome Sequencing Center for Infectious Disease"/>
            <person name="Wu L."/>
            <person name="Ma J."/>
        </authorList>
    </citation>
    <scope>NUCLEOTIDE SEQUENCE [LARGE SCALE GENOMIC DNA]</scope>
    <source>
        <strain evidence="13">KCTC 23723</strain>
    </source>
</reference>
<dbReference type="PANTHER" id="PTHR11766">
    <property type="entry name" value="TYROSYL-TRNA SYNTHETASE"/>
    <property type="match status" value="1"/>
</dbReference>